<comment type="caution">
    <text evidence="2">The sequence shown here is derived from an EMBL/GenBank/DDBJ whole genome shotgun (WGS) entry which is preliminary data.</text>
</comment>
<evidence type="ECO:0000313" key="2">
    <source>
        <dbReference type="EMBL" id="KAJ8876830.1"/>
    </source>
</evidence>
<protein>
    <submittedName>
        <fullName evidence="2">Uncharacterized protein</fullName>
    </submittedName>
</protein>
<accession>A0ABQ9GXT8</accession>
<gene>
    <name evidence="2" type="ORF">PR048_021277</name>
</gene>
<organism evidence="2 3">
    <name type="scientific">Dryococelus australis</name>
    <dbReference type="NCBI Taxonomy" id="614101"/>
    <lineage>
        <taxon>Eukaryota</taxon>
        <taxon>Metazoa</taxon>
        <taxon>Ecdysozoa</taxon>
        <taxon>Arthropoda</taxon>
        <taxon>Hexapoda</taxon>
        <taxon>Insecta</taxon>
        <taxon>Pterygota</taxon>
        <taxon>Neoptera</taxon>
        <taxon>Polyneoptera</taxon>
        <taxon>Phasmatodea</taxon>
        <taxon>Verophasmatodea</taxon>
        <taxon>Anareolatae</taxon>
        <taxon>Phasmatidae</taxon>
        <taxon>Eurycanthinae</taxon>
        <taxon>Dryococelus</taxon>
    </lineage>
</organism>
<dbReference type="EMBL" id="JARBHB010000008">
    <property type="protein sequence ID" value="KAJ8876830.1"/>
    <property type="molecule type" value="Genomic_DNA"/>
</dbReference>
<sequence>MRAKRGGNGAAPECKGGGELEIPEKTRRPVESSATIPAGEYPRATSPGIEPAVINFTTNKYVSINLYLVYKSCVCRGYVTPASLFFLYEHVFKFKQTHSVPLRGTLTERLACSPSTKAIRVQSPAGSLRVFACGNRAGRYRWSAGYLGDLQFSPSFHSVVAPYSITLIGSRDLGVESRQSQQHLEYFQQPLHTYACENNNACHEDRPRNIEL</sequence>
<feature type="compositionally biased region" description="Basic and acidic residues" evidence="1">
    <location>
        <begin position="16"/>
        <end position="30"/>
    </location>
</feature>
<keyword evidence="3" id="KW-1185">Reference proteome</keyword>
<evidence type="ECO:0000313" key="3">
    <source>
        <dbReference type="Proteomes" id="UP001159363"/>
    </source>
</evidence>
<proteinExistence type="predicted"/>
<reference evidence="2 3" key="1">
    <citation type="submission" date="2023-02" db="EMBL/GenBank/DDBJ databases">
        <title>LHISI_Scaffold_Assembly.</title>
        <authorList>
            <person name="Stuart O.P."/>
            <person name="Cleave R."/>
            <person name="Magrath M.J.L."/>
            <person name="Mikheyev A.S."/>
        </authorList>
    </citation>
    <scope>NUCLEOTIDE SEQUENCE [LARGE SCALE GENOMIC DNA]</scope>
    <source>
        <strain evidence="2">Daus_M_001</strain>
        <tissue evidence="2">Leg muscle</tissue>
    </source>
</reference>
<feature type="region of interest" description="Disordered" evidence="1">
    <location>
        <begin position="1"/>
        <end position="43"/>
    </location>
</feature>
<dbReference type="Proteomes" id="UP001159363">
    <property type="component" value="Chromosome 7"/>
</dbReference>
<name>A0ABQ9GXT8_9NEOP</name>
<evidence type="ECO:0000256" key="1">
    <source>
        <dbReference type="SAM" id="MobiDB-lite"/>
    </source>
</evidence>